<name>A0A412PEM7_9FIRM</name>
<gene>
    <name evidence="5 7" type="primary">truB</name>
    <name evidence="7" type="ORF">DWX20_04485</name>
</gene>
<dbReference type="CDD" id="cd02573">
    <property type="entry name" value="PseudoU_synth_EcTruB"/>
    <property type="match status" value="1"/>
</dbReference>
<dbReference type="GO" id="GO:0003723">
    <property type="term" value="F:RNA binding"/>
    <property type="evidence" value="ECO:0007669"/>
    <property type="project" value="InterPro"/>
</dbReference>
<dbReference type="Gene3D" id="3.30.2350.10">
    <property type="entry name" value="Pseudouridine synthase"/>
    <property type="match status" value="1"/>
</dbReference>
<comment type="function">
    <text evidence="5">Responsible for synthesis of pseudouridine from uracil-55 in the psi GC loop of transfer RNAs.</text>
</comment>
<keyword evidence="4 5" id="KW-0413">Isomerase</keyword>
<dbReference type="Pfam" id="PF01509">
    <property type="entry name" value="TruB_N"/>
    <property type="match status" value="1"/>
</dbReference>
<dbReference type="GO" id="GO:1990481">
    <property type="term" value="P:mRNA pseudouridine synthesis"/>
    <property type="evidence" value="ECO:0007669"/>
    <property type="project" value="TreeGrafter"/>
</dbReference>
<organism evidence="7 8">
    <name type="scientific">Solobacterium moorei</name>
    <dbReference type="NCBI Taxonomy" id="102148"/>
    <lineage>
        <taxon>Bacteria</taxon>
        <taxon>Bacillati</taxon>
        <taxon>Bacillota</taxon>
        <taxon>Erysipelotrichia</taxon>
        <taxon>Erysipelotrichales</taxon>
        <taxon>Erysipelotrichaceae</taxon>
        <taxon>Solobacterium</taxon>
    </lineage>
</organism>
<protein>
    <recommendedName>
        <fullName evidence="5">tRNA pseudouridine synthase B</fullName>
        <ecNumber evidence="5">5.4.99.25</ecNumber>
    </recommendedName>
    <alternativeName>
        <fullName evidence="5">tRNA pseudouridine(55) synthase</fullName>
        <shortName evidence="5">Psi55 synthase</shortName>
    </alternativeName>
    <alternativeName>
        <fullName evidence="5">tRNA pseudouridylate synthase</fullName>
    </alternativeName>
    <alternativeName>
        <fullName evidence="5">tRNA-uridine isomerase</fullName>
    </alternativeName>
</protein>
<feature type="active site" description="Nucleophile" evidence="5">
    <location>
        <position position="38"/>
    </location>
</feature>
<dbReference type="GO" id="GO:0031119">
    <property type="term" value="P:tRNA pseudouridine synthesis"/>
    <property type="evidence" value="ECO:0007669"/>
    <property type="project" value="UniProtKB-UniRule"/>
</dbReference>
<comment type="catalytic activity">
    <reaction evidence="1 5">
        <text>uridine(55) in tRNA = pseudouridine(55) in tRNA</text>
        <dbReference type="Rhea" id="RHEA:42532"/>
        <dbReference type="Rhea" id="RHEA-COMP:10101"/>
        <dbReference type="Rhea" id="RHEA-COMP:10102"/>
        <dbReference type="ChEBI" id="CHEBI:65314"/>
        <dbReference type="ChEBI" id="CHEBI:65315"/>
        <dbReference type="EC" id="5.4.99.25"/>
    </reaction>
</comment>
<keyword evidence="3 5" id="KW-0819">tRNA processing</keyword>
<evidence type="ECO:0000259" key="6">
    <source>
        <dbReference type="Pfam" id="PF01509"/>
    </source>
</evidence>
<comment type="caution">
    <text evidence="7">The sequence shown here is derived from an EMBL/GenBank/DDBJ whole genome shotgun (WGS) entry which is preliminary data.</text>
</comment>
<evidence type="ECO:0000313" key="8">
    <source>
        <dbReference type="Proteomes" id="UP000284731"/>
    </source>
</evidence>
<evidence type="ECO:0000256" key="4">
    <source>
        <dbReference type="ARBA" id="ARBA00023235"/>
    </source>
</evidence>
<dbReference type="HAMAP" id="MF_01080">
    <property type="entry name" value="TruB_bact"/>
    <property type="match status" value="1"/>
</dbReference>
<dbReference type="PANTHER" id="PTHR13767:SF2">
    <property type="entry name" value="PSEUDOURIDYLATE SYNTHASE TRUB1"/>
    <property type="match status" value="1"/>
</dbReference>
<sequence>MDAVILLNKPAGMTSFDAVAKCRKIFHERKIGHTGTLDPEASGLMIILLGKYTKLLPYCVKNHKAYQATLKFGEMTDTEDVWGTVVQTKTPTIHTEEEIAKAVQSLTGDILQVPPMYSALKKDGKKLYEYARQGIEIEREARPVHISSLKVEKIDELNYRMNAVVSSGTYIRTLIADFGKQLDELAIMASLVRTKIEHLSIEEACTFEGLESGKAFLSPIQVIDPAYKIVETDRVADIKNGKRIKLDITDPQVIFTSNGELLAAYALQEDGLYHCLRGLF</sequence>
<dbReference type="InterPro" id="IPR020103">
    <property type="entry name" value="PsdUridine_synth_cat_dom_sf"/>
</dbReference>
<dbReference type="PANTHER" id="PTHR13767">
    <property type="entry name" value="TRNA-PSEUDOURIDINE SYNTHASE"/>
    <property type="match status" value="1"/>
</dbReference>
<accession>A0A412PEM7</accession>
<dbReference type="GO" id="GO:0160148">
    <property type="term" value="F:tRNA pseudouridine(55) synthase activity"/>
    <property type="evidence" value="ECO:0007669"/>
    <property type="project" value="UniProtKB-EC"/>
</dbReference>
<dbReference type="NCBIfam" id="TIGR00431">
    <property type="entry name" value="TruB"/>
    <property type="match status" value="1"/>
</dbReference>
<dbReference type="EMBL" id="QRWX01000002">
    <property type="protein sequence ID" value="RGT56071.1"/>
    <property type="molecule type" value="Genomic_DNA"/>
</dbReference>
<dbReference type="InterPro" id="IPR014780">
    <property type="entry name" value="tRNA_psdUridine_synth_TruB"/>
</dbReference>
<evidence type="ECO:0000256" key="3">
    <source>
        <dbReference type="ARBA" id="ARBA00022694"/>
    </source>
</evidence>
<dbReference type="RefSeq" id="WP_118764639.1">
    <property type="nucleotide sequence ID" value="NZ_CABJCF010000002.1"/>
</dbReference>
<dbReference type="AlphaFoldDB" id="A0A412PEM7"/>
<evidence type="ECO:0000256" key="1">
    <source>
        <dbReference type="ARBA" id="ARBA00000385"/>
    </source>
</evidence>
<comment type="similarity">
    <text evidence="2 5">Belongs to the pseudouridine synthase TruB family. Type 1 subfamily.</text>
</comment>
<dbReference type="EC" id="5.4.99.25" evidence="5"/>
<evidence type="ECO:0000256" key="5">
    <source>
        <dbReference type="HAMAP-Rule" id="MF_01080"/>
    </source>
</evidence>
<evidence type="ECO:0000256" key="2">
    <source>
        <dbReference type="ARBA" id="ARBA00005642"/>
    </source>
</evidence>
<feature type="domain" description="Pseudouridine synthase II N-terminal" evidence="6">
    <location>
        <begin position="23"/>
        <end position="171"/>
    </location>
</feature>
<dbReference type="InterPro" id="IPR002501">
    <property type="entry name" value="PsdUridine_synth_N"/>
</dbReference>
<evidence type="ECO:0000313" key="7">
    <source>
        <dbReference type="EMBL" id="RGT56071.1"/>
    </source>
</evidence>
<dbReference type="Proteomes" id="UP000284731">
    <property type="component" value="Unassembled WGS sequence"/>
</dbReference>
<dbReference type="SUPFAM" id="SSF55120">
    <property type="entry name" value="Pseudouridine synthase"/>
    <property type="match status" value="1"/>
</dbReference>
<reference evidence="7 8" key="1">
    <citation type="submission" date="2018-08" db="EMBL/GenBank/DDBJ databases">
        <title>A genome reference for cultivated species of the human gut microbiota.</title>
        <authorList>
            <person name="Zou Y."/>
            <person name="Xue W."/>
            <person name="Luo G."/>
        </authorList>
    </citation>
    <scope>NUCLEOTIDE SEQUENCE [LARGE SCALE GENOMIC DNA]</scope>
    <source>
        <strain evidence="7 8">AF18-46</strain>
    </source>
</reference>
<proteinExistence type="inferred from homology"/>